<evidence type="ECO:0000313" key="3">
    <source>
        <dbReference type="EMBL" id="BDU50748.1"/>
    </source>
</evidence>
<gene>
    <name evidence="3" type="ORF">HLVA_13170</name>
</gene>
<dbReference type="AlphaFoldDB" id="A0AAU9D834"/>
<name>A0AAU9D834_9FUSO</name>
<dbReference type="PANTHER" id="PTHR33969:SF2">
    <property type="entry name" value="SEGREGATION AND CONDENSATION PROTEIN A"/>
    <property type="match status" value="1"/>
</dbReference>
<dbReference type="Pfam" id="PF02616">
    <property type="entry name" value="SMC_ScpA"/>
    <property type="match status" value="1"/>
</dbReference>
<reference evidence="3 4" key="1">
    <citation type="submission" date="2022-11" db="EMBL/GenBank/DDBJ databases">
        <title>Haliovirga abyssi gen. nov., sp. nov., a mesophilic fermentative bacterium isolated from the Iheya North hydrothermal field and the proposal of Haliovirgaceae fam. nov.</title>
        <authorList>
            <person name="Miyazaki U."/>
            <person name="Tame A."/>
            <person name="Miyazaki J."/>
            <person name="Takai K."/>
            <person name="Sawayama S."/>
            <person name="Kitajima M."/>
            <person name="Okamoto A."/>
            <person name="Nakagawa S."/>
        </authorList>
    </citation>
    <scope>NUCLEOTIDE SEQUENCE [LARGE SCALE GENOMIC DNA]</scope>
    <source>
        <strain evidence="3 4">IC12</strain>
    </source>
</reference>
<dbReference type="InterPro" id="IPR003768">
    <property type="entry name" value="ScpA"/>
</dbReference>
<dbReference type="PANTHER" id="PTHR33969">
    <property type="entry name" value="SEGREGATION AND CONDENSATION PROTEIN A"/>
    <property type="match status" value="1"/>
</dbReference>
<dbReference type="Proteomes" id="UP001321582">
    <property type="component" value="Chromosome"/>
</dbReference>
<evidence type="ECO:0000256" key="1">
    <source>
        <dbReference type="ARBA" id="ARBA00044777"/>
    </source>
</evidence>
<evidence type="ECO:0000313" key="4">
    <source>
        <dbReference type="Proteomes" id="UP001321582"/>
    </source>
</evidence>
<protein>
    <recommendedName>
        <fullName evidence="1">Segregation and condensation protein A</fullName>
    </recommendedName>
</protein>
<keyword evidence="2" id="KW-0175">Coiled coil</keyword>
<dbReference type="KEGG" id="haby:HLVA_13170"/>
<feature type="coiled-coil region" evidence="2">
    <location>
        <begin position="68"/>
        <end position="99"/>
    </location>
</feature>
<organism evidence="3 4">
    <name type="scientific">Haliovirga abyssi</name>
    <dbReference type="NCBI Taxonomy" id="2996794"/>
    <lineage>
        <taxon>Bacteria</taxon>
        <taxon>Fusobacteriati</taxon>
        <taxon>Fusobacteriota</taxon>
        <taxon>Fusobacteriia</taxon>
        <taxon>Fusobacteriales</taxon>
        <taxon>Haliovirgaceae</taxon>
        <taxon>Haliovirga</taxon>
    </lineage>
</organism>
<keyword evidence="4" id="KW-1185">Reference proteome</keyword>
<proteinExistence type="predicted"/>
<accession>A0AAU9D834</accession>
<dbReference type="RefSeq" id="WP_307903604.1">
    <property type="nucleotide sequence ID" value="NZ_AP027059.1"/>
</dbReference>
<sequence length="237" mass="28015">MEIKIKLDNFEGPLDLLLHLVEKNKVEIYSINISKLIDDYLSIINKAKESSLKIKVEFLNIAVELLEIKSLAILNKREKKEKEEELEKRIAEYKFYKELANEIRELENIYNISYTKTGEPIKNIINRDIDLSNLTTEKIYETYINIKSIDKSLNKKNNKLVVKSDNENSYTLEEAIYDFTEKLEKVKSINLKNLFYKETEKIKKVIKFLAVLELYKMKKVIISLSGYDYIISKRREV</sequence>
<evidence type="ECO:0000256" key="2">
    <source>
        <dbReference type="SAM" id="Coils"/>
    </source>
</evidence>
<dbReference type="EMBL" id="AP027059">
    <property type="protein sequence ID" value="BDU50748.1"/>
    <property type="molecule type" value="Genomic_DNA"/>
</dbReference>
<dbReference type="Gene3D" id="6.10.250.2410">
    <property type="match status" value="1"/>
</dbReference>